<gene>
    <name evidence="9" type="ORF">A6J80_19970</name>
</gene>
<dbReference type="eggNOG" id="COG0471">
    <property type="taxonomic scope" value="Bacteria"/>
</dbReference>
<dbReference type="InterPro" id="IPR006037">
    <property type="entry name" value="RCK_C"/>
</dbReference>
<keyword evidence="2" id="KW-0813">Transport</keyword>
<evidence type="ECO:0000259" key="8">
    <source>
        <dbReference type="PROSITE" id="PS51202"/>
    </source>
</evidence>
<feature type="domain" description="RCK C-terminal" evidence="8">
    <location>
        <begin position="212"/>
        <end position="304"/>
    </location>
</feature>
<dbReference type="GO" id="GO:0005886">
    <property type="term" value="C:plasma membrane"/>
    <property type="evidence" value="ECO:0007669"/>
    <property type="project" value="TreeGrafter"/>
</dbReference>
<keyword evidence="5 7" id="KW-1133">Transmembrane helix</keyword>
<feature type="transmembrane region" description="Helical" evidence="7">
    <location>
        <begin position="584"/>
        <end position="607"/>
    </location>
</feature>
<dbReference type="RefSeq" id="WP_080622697.1">
    <property type="nucleotide sequence ID" value="NZ_CAWMZI010000001.1"/>
</dbReference>
<evidence type="ECO:0000256" key="6">
    <source>
        <dbReference type="ARBA" id="ARBA00023136"/>
    </source>
</evidence>
<keyword evidence="6 7" id="KW-0472">Membrane</keyword>
<evidence type="ECO:0000256" key="7">
    <source>
        <dbReference type="SAM" id="Phobius"/>
    </source>
</evidence>
<feature type="transmembrane region" description="Helical" evidence="7">
    <location>
        <begin position="439"/>
        <end position="458"/>
    </location>
</feature>
<dbReference type="GO" id="GO:0008324">
    <property type="term" value="F:monoatomic cation transmembrane transporter activity"/>
    <property type="evidence" value="ECO:0007669"/>
    <property type="project" value="InterPro"/>
</dbReference>
<organism evidence="9 10">
    <name type="scientific">Paracoccus yeei</name>
    <dbReference type="NCBI Taxonomy" id="147645"/>
    <lineage>
        <taxon>Bacteria</taxon>
        <taxon>Pseudomonadati</taxon>
        <taxon>Pseudomonadota</taxon>
        <taxon>Alphaproteobacteria</taxon>
        <taxon>Rhodobacterales</taxon>
        <taxon>Paracoccaceae</taxon>
        <taxon>Paracoccus</taxon>
    </lineage>
</organism>
<dbReference type="PROSITE" id="PS01271">
    <property type="entry name" value="NA_SULFATE"/>
    <property type="match status" value="1"/>
</dbReference>
<dbReference type="AlphaFoldDB" id="A0A1V0GWR4"/>
<dbReference type="InterPro" id="IPR036721">
    <property type="entry name" value="RCK_C_sf"/>
</dbReference>
<keyword evidence="4" id="KW-0677">Repeat</keyword>
<dbReference type="EMBL" id="CP020442">
    <property type="protein sequence ID" value="ARC38335.1"/>
    <property type="molecule type" value="Genomic_DNA"/>
</dbReference>
<feature type="transmembrane region" description="Helical" evidence="7">
    <location>
        <begin position="173"/>
        <end position="195"/>
    </location>
</feature>
<dbReference type="GO" id="GO:0006813">
    <property type="term" value="P:potassium ion transport"/>
    <property type="evidence" value="ECO:0007669"/>
    <property type="project" value="InterPro"/>
</dbReference>
<feature type="transmembrane region" description="Helical" evidence="7">
    <location>
        <begin position="503"/>
        <end position="536"/>
    </location>
</feature>
<dbReference type="Proteomes" id="UP000191257">
    <property type="component" value="Chromosome"/>
</dbReference>
<keyword evidence="3 7" id="KW-0812">Transmembrane</keyword>
<dbReference type="PROSITE" id="PS51202">
    <property type="entry name" value="RCK_C"/>
    <property type="match status" value="2"/>
</dbReference>
<feature type="transmembrane region" description="Helical" evidence="7">
    <location>
        <begin position="30"/>
        <end position="50"/>
    </location>
</feature>
<dbReference type="InterPro" id="IPR031312">
    <property type="entry name" value="Na/sul_symport_CS"/>
</dbReference>
<evidence type="ECO:0000256" key="3">
    <source>
        <dbReference type="ARBA" id="ARBA00022692"/>
    </source>
</evidence>
<dbReference type="InterPro" id="IPR004680">
    <property type="entry name" value="Cit_transptr-like_dom"/>
</dbReference>
<feature type="transmembrane region" description="Helical" evidence="7">
    <location>
        <begin position="140"/>
        <end position="161"/>
    </location>
</feature>
<evidence type="ECO:0000313" key="10">
    <source>
        <dbReference type="Proteomes" id="UP000191257"/>
    </source>
</evidence>
<name>A0A1V0GWR4_9RHOB</name>
<comment type="subcellular location">
    <subcellularLocation>
        <location evidence="1">Membrane</location>
        <topology evidence="1">Multi-pass membrane protein</topology>
    </subcellularLocation>
</comment>
<dbReference type="Gene3D" id="3.30.70.1450">
    <property type="entry name" value="Regulator of K+ conductance, C-terminal domain"/>
    <property type="match status" value="2"/>
</dbReference>
<feature type="domain" description="RCK C-terminal" evidence="8">
    <location>
        <begin position="311"/>
        <end position="395"/>
    </location>
</feature>
<proteinExistence type="predicted"/>
<sequence>MATELLVVLTLLAAAIAMFALNRPRMDVVAILALVALPLTGIITLDEALAGFSDPNIILIAALFVLGEALVRTGVAQRTGDLLVRHAGASEVRLIVLLMVAVAGIGAFMSSTGVVAIFIPIVLRIATTIGAAPGRLMMPLSAAALISGMMTLVATAPNLVLDSLLRREGYQGFGFFDFTPFGLPVLLLGIGYMLVARRWLAAESPAADNRRPRLADWIASYGLAGREFRLHLSARSVLVGKRLDQLDLRGTAGINILGIERSTPYGRRLVQPHADTVLQAEDVLFLDVFGDRTDIEAFCQSHGLHRLPISGHYFTDQAQEIGMAELIVPPGSPLVGRSIAQSRFRSVHGLAVVGLRRDNQPVGGVDAQTVLRGGDVLLSVGPWSRIRQVHQARDLVVLALPGEVDELLEAPFRAVPAVAILALVVAMMITGLVPNVLAALIGCLLMGLFGCVDMASAYRSIHWQSLVLIVGMLPFSLALQKTGGVELAAETLRTLVGDATPRAALAVIFVTTAVLGLFISNTATAVLMGPIALALASDLGVSPYPFAMTVALAASAAFLTPVSSPVNTLVVGPGGYRFWDFTRIGLPLVAIVLIVAVGLVPVIFPFYPG</sequence>
<accession>A0A1V0GWR4</accession>
<dbReference type="Pfam" id="PF02080">
    <property type="entry name" value="TrkA_C"/>
    <property type="match status" value="2"/>
</dbReference>
<feature type="transmembrane region" description="Helical" evidence="7">
    <location>
        <begin position="543"/>
        <end position="564"/>
    </location>
</feature>
<dbReference type="KEGG" id="pye:A6J80_19970"/>
<evidence type="ECO:0000256" key="1">
    <source>
        <dbReference type="ARBA" id="ARBA00004141"/>
    </source>
</evidence>
<dbReference type="Pfam" id="PF03600">
    <property type="entry name" value="CitMHS"/>
    <property type="match status" value="1"/>
</dbReference>
<evidence type="ECO:0000256" key="5">
    <source>
        <dbReference type="ARBA" id="ARBA00022989"/>
    </source>
</evidence>
<dbReference type="eggNOG" id="COG0569">
    <property type="taxonomic scope" value="Bacteria"/>
</dbReference>
<keyword evidence="10" id="KW-1185">Reference proteome</keyword>
<dbReference type="PANTHER" id="PTHR43652">
    <property type="entry name" value="BASIC AMINO ACID ANTIPORTER YFCC-RELATED"/>
    <property type="match status" value="1"/>
</dbReference>
<reference evidence="9" key="1">
    <citation type="submission" date="2017-12" db="EMBL/GenBank/DDBJ databases">
        <title>FDA dAtabase for Regulatory Grade micrObial Sequences (FDA-ARGOS): Supporting development and validation of Infectious Disease Dx tests.</title>
        <authorList>
            <person name="Campos J."/>
            <person name="Goldberg B."/>
            <person name="Tallon L."/>
            <person name="Sadzewicz L."/>
            <person name="Sengamalay N."/>
            <person name="Ott S."/>
            <person name="Godinez A."/>
            <person name="Nagaraj S."/>
            <person name="Vyas G."/>
            <person name="Aluvathingal J."/>
            <person name="Nadendla S."/>
            <person name="Geyer C."/>
            <person name="Nandy P."/>
            <person name="Hobson J."/>
            <person name="Sichtig H."/>
        </authorList>
    </citation>
    <scope>NUCLEOTIDE SEQUENCE</scope>
    <source>
        <strain evidence="9">FDAARGOS_252</strain>
    </source>
</reference>
<evidence type="ECO:0000256" key="4">
    <source>
        <dbReference type="ARBA" id="ARBA00022737"/>
    </source>
</evidence>
<dbReference type="PANTHER" id="PTHR43652:SF1">
    <property type="entry name" value="RESPONSE REGULATOR"/>
    <property type="match status" value="1"/>
</dbReference>
<evidence type="ECO:0000313" key="9">
    <source>
        <dbReference type="EMBL" id="ARC38335.1"/>
    </source>
</evidence>
<evidence type="ECO:0000256" key="2">
    <source>
        <dbReference type="ARBA" id="ARBA00022448"/>
    </source>
</evidence>
<dbReference type="SUPFAM" id="SSF116726">
    <property type="entry name" value="TrkA C-terminal domain-like"/>
    <property type="match status" value="2"/>
</dbReference>
<protein>
    <submittedName>
        <fullName evidence="9">SLC13 family permease</fullName>
    </submittedName>
</protein>
<feature type="transmembrane region" description="Helical" evidence="7">
    <location>
        <begin position="57"/>
        <end position="75"/>
    </location>
</feature>
<dbReference type="eggNOG" id="COG3273">
    <property type="taxonomic scope" value="Bacteria"/>
</dbReference>
<dbReference type="InterPro" id="IPR051679">
    <property type="entry name" value="DASS-Related_Transporters"/>
</dbReference>
<feature type="transmembrane region" description="Helical" evidence="7">
    <location>
        <begin position="95"/>
        <end position="119"/>
    </location>
</feature>